<accession>A0A097EML0</accession>
<name>A0A097EML0_9GAMM</name>
<protein>
    <submittedName>
        <fullName evidence="1">Uncharacterized protein</fullName>
    </submittedName>
</protein>
<proteinExistence type="predicted"/>
<dbReference type="HOGENOM" id="CLU_1616595_0_0_6"/>
<sequence length="174" mass="19181">MPVLIKIDSDKFGTITQKTGSKEVAGRNSNTTAPLSEDYCLTFDWGYEFKQPHNDSFGAADHSQASLESEVFVKVPMYHSISALLLNVMAGKDNIKELSVYEVDRAPTGGQNKVNMHASFKDGIVTDLVLEQGDQRDAKEKGRGQLVIRMKFQTIDIDDKVINVSGHLDTTNAS</sequence>
<dbReference type="AlphaFoldDB" id="A0A097EML0"/>
<dbReference type="OrthoDB" id="9884247at2"/>
<evidence type="ECO:0000313" key="1">
    <source>
        <dbReference type="EMBL" id="AIT08807.1"/>
    </source>
</evidence>
<dbReference type="RefSeq" id="WP_040007964.1">
    <property type="nucleotide sequence ID" value="NZ_CP009574.1"/>
</dbReference>
<dbReference type="STRING" id="1547445.LO80_01655"/>
<evidence type="ECO:0000313" key="2">
    <source>
        <dbReference type="Proteomes" id="UP000029672"/>
    </source>
</evidence>
<gene>
    <name evidence="1" type="ORF">LO80_01655</name>
</gene>
<dbReference type="EMBL" id="CP009574">
    <property type="protein sequence ID" value="AIT08807.1"/>
    <property type="molecule type" value="Genomic_DNA"/>
</dbReference>
<dbReference type="KEGG" id="frf:LO80_01655"/>
<reference evidence="1 2" key="1">
    <citation type="submission" date="2014-10" db="EMBL/GenBank/DDBJ databases">
        <title>Whole genome sequence of Francisella endociliophora strain FSC1006, isolated from a laboratory culture of the marine ciliate Euplotes raikovi.</title>
        <authorList>
            <person name="Granberg M."/>
            <person name="Backman S."/>
            <person name="Lundmark E."/>
            <person name="Nilsson E."/>
            <person name="Karlsson E."/>
            <person name="Thelaus J."/>
            <person name="Ohrman C."/>
            <person name="Larkeryd A."/>
            <person name="Stenberg P."/>
        </authorList>
    </citation>
    <scope>NUCLEOTIDE SEQUENCE [LARGE SCALE GENOMIC DNA]</scope>
    <source>
        <strain evidence="1 2">FSC1006</strain>
    </source>
</reference>
<dbReference type="Proteomes" id="UP000029672">
    <property type="component" value="Chromosome"/>
</dbReference>
<organism evidence="1 2">
    <name type="scientific">Candidatus Francisella endociliophora</name>
    <dbReference type="NCBI Taxonomy" id="653937"/>
    <lineage>
        <taxon>Bacteria</taxon>
        <taxon>Pseudomonadati</taxon>
        <taxon>Pseudomonadota</taxon>
        <taxon>Gammaproteobacteria</taxon>
        <taxon>Thiotrichales</taxon>
        <taxon>Francisellaceae</taxon>
        <taxon>Francisella</taxon>
    </lineage>
</organism>
<keyword evidence="2" id="KW-1185">Reference proteome</keyword>